<keyword evidence="4" id="KW-0645">Protease</keyword>
<dbReference type="RefSeq" id="WP_179550388.1">
    <property type="nucleotide sequence ID" value="NZ_JACCFI010000001.1"/>
</dbReference>
<feature type="compositionally biased region" description="Low complexity" evidence="10">
    <location>
        <begin position="173"/>
        <end position="207"/>
    </location>
</feature>
<dbReference type="GO" id="GO:0006508">
    <property type="term" value="P:proteolysis"/>
    <property type="evidence" value="ECO:0007669"/>
    <property type="project" value="UniProtKB-KW"/>
</dbReference>
<dbReference type="AlphaFoldDB" id="A0A852WWB1"/>
<dbReference type="InterPro" id="IPR042097">
    <property type="entry name" value="Aminopeptidase_N-like_N_sf"/>
</dbReference>
<dbReference type="GO" id="GO:0008270">
    <property type="term" value="F:zinc ion binding"/>
    <property type="evidence" value="ECO:0007669"/>
    <property type="project" value="InterPro"/>
</dbReference>
<evidence type="ECO:0000256" key="9">
    <source>
        <dbReference type="SAM" id="Coils"/>
    </source>
</evidence>
<dbReference type="CDD" id="cd09602">
    <property type="entry name" value="M1_APN"/>
    <property type="match status" value="1"/>
</dbReference>
<dbReference type="Pfam" id="PF11838">
    <property type="entry name" value="ERAP1_C"/>
    <property type="match status" value="1"/>
</dbReference>
<feature type="domain" description="Aminopeptidase N-like N-terminal" evidence="13">
    <location>
        <begin position="23"/>
        <end position="163"/>
    </location>
</feature>
<comment type="cofactor">
    <cofactor evidence="1">
        <name>Zn(2+)</name>
        <dbReference type="ChEBI" id="CHEBI:29105"/>
    </cofactor>
</comment>
<proteinExistence type="inferred from homology"/>
<dbReference type="EMBL" id="JACCFI010000001">
    <property type="protein sequence ID" value="NYG20243.1"/>
    <property type="molecule type" value="Genomic_DNA"/>
</dbReference>
<keyword evidence="8" id="KW-0482">Metalloprotease</keyword>
<evidence type="ECO:0000259" key="11">
    <source>
        <dbReference type="Pfam" id="PF01433"/>
    </source>
</evidence>
<keyword evidence="3 14" id="KW-0031">Aminopeptidase</keyword>
<dbReference type="InterPro" id="IPR027268">
    <property type="entry name" value="Peptidase_M4/M1_CTD_sf"/>
</dbReference>
<evidence type="ECO:0000256" key="7">
    <source>
        <dbReference type="ARBA" id="ARBA00022833"/>
    </source>
</evidence>
<dbReference type="GO" id="GO:0016285">
    <property type="term" value="F:alanyl aminopeptidase activity"/>
    <property type="evidence" value="ECO:0007669"/>
    <property type="project" value="UniProtKB-EC"/>
</dbReference>
<gene>
    <name evidence="14" type="ORF">BJY17_000990</name>
</gene>
<dbReference type="Pfam" id="PF01433">
    <property type="entry name" value="Peptidase_M1"/>
    <property type="match status" value="1"/>
</dbReference>
<dbReference type="InterPro" id="IPR045357">
    <property type="entry name" value="Aminopeptidase_N-like_N"/>
</dbReference>
<dbReference type="PANTHER" id="PTHR11533">
    <property type="entry name" value="PROTEASE M1 ZINC METALLOPROTEASE"/>
    <property type="match status" value="1"/>
</dbReference>
<name>A0A852WWB1_9MICO</name>
<evidence type="ECO:0000256" key="1">
    <source>
        <dbReference type="ARBA" id="ARBA00001947"/>
    </source>
</evidence>
<keyword evidence="9" id="KW-0175">Coiled coil</keyword>
<dbReference type="InterPro" id="IPR012778">
    <property type="entry name" value="Pept_M1_aminopeptidase"/>
</dbReference>
<feature type="domain" description="Peptidase M1 membrane alanine aminopeptidase" evidence="11">
    <location>
        <begin position="270"/>
        <end position="477"/>
    </location>
</feature>
<dbReference type="EC" id="3.4.11.2" evidence="14"/>
<keyword evidence="6 14" id="KW-0378">Hydrolase</keyword>
<evidence type="ECO:0000256" key="8">
    <source>
        <dbReference type="ARBA" id="ARBA00023049"/>
    </source>
</evidence>
<evidence type="ECO:0000256" key="2">
    <source>
        <dbReference type="ARBA" id="ARBA00010136"/>
    </source>
</evidence>
<evidence type="ECO:0000313" key="15">
    <source>
        <dbReference type="Proteomes" id="UP000549066"/>
    </source>
</evidence>
<comment type="caution">
    <text evidence="14">The sequence shown here is derived from an EMBL/GenBank/DDBJ whole genome shotgun (WGS) entry which is preliminary data.</text>
</comment>
<keyword evidence="15" id="KW-1185">Reference proteome</keyword>
<dbReference type="GO" id="GO:0070006">
    <property type="term" value="F:metalloaminopeptidase activity"/>
    <property type="evidence" value="ECO:0007669"/>
    <property type="project" value="TreeGrafter"/>
</dbReference>
<dbReference type="GO" id="GO:0005737">
    <property type="term" value="C:cytoplasm"/>
    <property type="evidence" value="ECO:0007669"/>
    <property type="project" value="TreeGrafter"/>
</dbReference>
<sequence>MPAADLTRIEAEQRARVVRSPRYDVRLDLSGAGGTFRSETLVSFDAEPGASTFIEACTTEVHEISLNGSPLDAAVVSDGTRISLSGLAARNELRVVSTAAYTNTGEGLHRFVDPVDGATYLYTEFAVAEANRVFAVFDQPDLKASFTFTITAPADWTVLSNAATPEPAPARVSTGSTSSSADSTGSSADSTGSSADSTGGSADSTGSPAVSTWSFEPGPVISSYIVAIVAGPYAAWHGSARSVDGRDIPLGVLTRASLAQHAEPEVMFQLVQSGLAFYETAFGVPYPYGKYDQIFVPEYNWGAMENVGAVTFNESYLFRSRVSDARREQRAIVVLHELSHMWFGNSVTMQWWNDLWLNESFATWASTLATAAVTEFTGVWATFASDEKTHAAEQDQLPSTHPIVAEIANLADVEVNFDAITYDKGASVLKQLVAWVGLDAFQRGVGAYLTAHAGGNATLRDLLDELEAASGRDLTRWSALWLETAGVNTLRASIDTDDAGTITAARIEQSAAPGHPTLRPHRLALGCYELGDGGLARTHRIELDIDGAVTEVPELVGLARPDLLLVNDDDLTYAKVRLDPASFRTAIDHLPELSDPVSRAVVLGSAWDSLRDAEVPTIDFVRLVIGSIGHETQSAARGLALARLELAISRYLAEEHRDQVAAEAGDAVWALAELAEPGSDTQLQFVKGFTRVASTAAHADVLGSLLDGSIKLAGLEIDLDLHWELVVARATLGAAADDEIDEALARDDTAKGRLLAETARAARPDQAVKDAAWRRVATDASLSNDLARAIADGWQRTAQPELLATTASEYFAMLQEVWASRSFTMASLIVKRLYPAPLVSPELAVMTRGWLEANPAPAPLHRLVSEQLDELERALAAQARDASELSGAAQ</sequence>
<evidence type="ECO:0000256" key="4">
    <source>
        <dbReference type="ARBA" id="ARBA00022670"/>
    </source>
</evidence>
<evidence type="ECO:0000256" key="10">
    <source>
        <dbReference type="SAM" id="MobiDB-lite"/>
    </source>
</evidence>
<evidence type="ECO:0000313" key="14">
    <source>
        <dbReference type="EMBL" id="NYG20243.1"/>
    </source>
</evidence>
<comment type="similarity">
    <text evidence="2">Belongs to the peptidase M1 family.</text>
</comment>
<reference evidence="14 15" key="1">
    <citation type="submission" date="2020-07" db="EMBL/GenBank/DDBJ databases">
        <title>Sequencing the genomes of 1000 actinobacteria strains.</title>
        <authorList>
            <person name="Klenk H.-P."/>
        </authorList>
    </citation>
    <scope>NUCLEOTIDE SEQUENCE [LARGE SCALE GENOMIC DNA]</scope>
    <source>
        <strain evidence="14 15">DSM 8598</strain>
    </source>
</reference>
<accession>A0A852WWB1</accession>
<dbReference type="PANTHER" id="PTHR11533:SF174">
    <property type="entry name" value="PUROMYCIN-SENSITIVE AMINOPEPTIDASE-RELATED"/>
    <property type="match status" value="1"/>
</dbReference>
<dbReference type="SUPFAM" id="SSF63737">
    <property type="entry name" value="Leukotriene A4 hydrolase N-terminal domain"/>
    <property type="match status" value="1"/>
</dbReference>
<feature type="domain" description="ERAP1-like C-terminal" evidence="12">
    <location>
        <begin position="564"/>
        <end position="873"/>
    </location>
</feature>
<keyword evidence="7" id="KW-0862">Zinc</keyword>
<evidence type="ECO:0000256" key="5">
    <source>
        <dbReference type="ARBA" id="ARBA00022723"/>
    </source>
</evidence>
<organism evidence="14 15">
    <name type="scientific">Agromyces hippuratus</name>
    <dbReference type="NCBI Taxonomy" id="286438"/>
    <lineage>
        <taxon>Bacteria</taxon>
        <taxon>Bacillati</taxon>
        <taxon>Actinomycetota</taxon>
        <taxon>Actinomycetes</taxon>
        <taxon>Micrococcales</taxon>
        <taxon>Microbacteriaceae</taxon>
        <taxon>Agromyces</taxon>
    </lineage>
</organism>
<dbReference type="GO" id="GO:0005615">
    <property type="term" value="C:extracellular space"/>
    <property type="evidence" value="ECO:0007669"/>
    <property type="project" value="TreeGrafter"/>
</dbReference>
<evidence type="ECO:0000256" key="6">
    <source>
        <dbReference type="ARBA" id="ARBA00022801"/>
    </source>
</evidence>
<dbReference type="Gene3D" id="1.10.390.10">
    <property type="entry name" value="Neutral Protease Domain 2"/>
    <property type="match status" value="1"/>
</dbReference>
<feature type="coiled-coil region" evidence="9">
    <location>
        <begin position="861"/>
        <end position="888"/>
    </location>
</feature>
<keyword evidence="5" id="KW-0479">Metal-binding</keyword>
<dbReference type="InterPro" id="IPR050344">
    <property type="entry name" value="Peptidase_M1_aminopeptidases"/>
</dbReference>
<evidence type="ECO:0000259" key="12">
    <source>
        <dbReference type="Pfam" id="PF11838"/>
    </source>
</evidence>
<evidence type="ECO:0000256" key="3">
    <source>
        <dbReference type="ARBA" id="ARBA00022438"/>
    </source>
</evidence>
<dbReference type="InterPro" id="IPR014782">
    <property type="entry name" value="Peptidase_M1_dom"/>
</dbReference>
<dbReference type="InterPro" id="IPR024571">
    <property type="entry name" value="ERAP1-like_C_dom"/>
</dbReference>
<dbReference type="GO" id="GO:0042277">
    <property type="term" value="F:peptide binding"/>
    <property type="evidence" value="ECO:0007669"/>
    <property type="project" value="TreeGrafter"/>
</dbReference>
<dbReference type="SUPFAM" id="SSF55486">
    <property type="entry name" value="Metalloproteases ('zincins'), catalytic domain"/>
    <property type="match status" value="1"/>
</dbReference>
<dbReference type="FunFam" id="1.10.390.10:FF:000006">
    <property type="entry name" value="Puromycin-sensitive aminopeptidase"/>
    <property type="match status" value="1"/>
</dbReference>
<dbReference type="Pfam" id="PF17900">
    <property type="entry name" value="Peptidase_M1_N"/>
    <property type="match status" value="1"/>
</dbReference>
<protein>
    <submittedName>
        <fullName evidence="14">Aminopeptidase N</fullName>
        <ecNumber evidence="14">3.4.11.2</ecNumber>
    </submittedName>
</protein>
<dbReference type="Gene3D" id="2.60.40.1730">
    <property type="entry name" value="tricorn interacting facor f3 domain"/>
    <property type="match status" value="1"/>
</dbReference>
<dbReference type="GO" id="GO:0043171">
    <property type="term" value="P:peptide catabolic process"/>
    <property type="evidence" value="ECO:0007669"/>
    <property type="project" value="TreeGrafter"/>
</dbReference>
<dbReference type="Proteomes" id="UP000549066">
    <property type="component" value="Unassembled WGS sequence"/>
</dbReference>
<dbReference type="GO" id="GO:0016020">
    <property type="term" value="C:membrane"/>
    <property type="evidence" value="ECO:0007669"/>
    <property type="project" value="TreeGrafter"/>
</dbReference>
<evidence type="ECO:0000259" key="13">
    <source>
        <dbReference type="Pfam" id="PF17900"/>
    </source>
</evidence>
<feature type="region of interest" description="Disordered" evidence="10">
    <location>
        <begin position="165"/>
        <end position="210"/>
    </location>
</feature>
<dbReference type="NCBIfam" id="TIGR02412">
    <property type="entry name" value="pepN_strep_liv"/>
    <property type="match status" value="1"/>
</dbReference>